<accession>A0A089XHV9</accession>
<keyword evidence="1" id="KW-0472">Membrane</keyword>
<keyword evidence="1" id="KW-0812">Transmembrane</keyword>
<name>A0A089XHV9_STRGA</name>
<reference evidence="3" key="1">
    <citation type="journal article" date="2015" name="J. Biotechnol.">
        <title>Complete genome sequence of the actinobacterium Streptomyces glaucescens GLA.O (DSM 40922) consisting of a linear chromosome and one linear plasmid.</title>
        <authorList>
            <person name="Ortseifen V."/>
            <person name="Winkler A."/>
            <person name="Albersmeier A."/>
            <person name="Wendler S."/>
            <person name="Puhler A."/>
            <person name="Kalinowski J."/>
            <person name="Ruckert C."/>
        </authorList>
    </citation>
    <scope>NUCLEOTIDE SEQUENCE [LARGE SCALE GENOMIC DNA]</scope>
    <source>
        <strain evidence="3">DSM 40922 / GLA O</strain>
    </source>
</reference>
<dbReference type="Proteomes" id="UP000029482">
    <property type="component" value="Chromosome"/>
</dbReference>
<feature type="transmembrane region" description="Helical" evidence="1">
    <location>
        <begin position="47"/>
        <end position="70"/>
    </location>
</feature>
<keyword evidence="1" id="KW-1133">Transmembrane helix</keyword>
<proteinExistence type="predicted"/>
<dbReference type="KEGG" id="sgu:SGLAU_27850"/>
<dbReference type="HOGENOM" id="CLU_2604525_0_0_11"/>
<organism evidence="2 3">
    <name type="scientific">Streptomyces glaucescens</name>
    <dbReference type="NCBI Taxonomy" id="1907"/>
    <lineage>
        <taxon>Bacteria</taxon>
        <taxon>Bacillati</taxon>
        <taxon>Actinomycetota</taxon>
        <taxon>Actinomycetes</taxon>
        <taxon>Kitasatosporales</taxon>
        <taxon>Streptomycetaceae</taxon>
        <taxon>Streptomyces</taxon>
    </lineage>
</organism>
<protein>
    <submittedName>
        <fullName evidence="2">Putative membrane protein</fullName>
    </submittedName>
</protein>
<dbReference type="AlphaFoldDB" id="A0A089XHV9"/>
<keyword evidence="3" id="KW-1185">Reference proteome</keyword>
<dbReference type="EMBL" id="CP009438">
    <property type="protein sequence ID" value="AIS01507.1"/>
    <property type="molecule type" value="Genomic_DNA"/>
</dbReference>
<evidence type="ECO:0000313" key="3">
    <source>
        <dbReference type="Proteomes" id="UP000029482"/>
    </source>
</evidence>
<evidence type="ECO:0000256" key="1">
    <source>
        <dbReference type="SAM" id="Phobius"/>
    </source>
</evidence>
<evidence type="ECO:0000313" key="2">
    <source>
        <dbReference type="EMBL" id="AIS01507.1"/>
    </source>
</evidence>
<sequence>MPFTSYALAFVPPSLYLENGSFGSTGCLNTLRPLVSPVGAVERNFSAWLSAGGGGPLIPASIAALFWLRLYSISSSVRR</sequence>
<gene>
    <name evidence="2" type="ORF">SGLAU_27850</name>
</gene>